<dbReference type="Proteomes" id="UP000184010">
    <property type="component" value="Unassembled WGS sequence"/>
</dbReference>
<name>A0A1M7TIK6_9FIRM</name>
<sequence>MLSGLHVYKSQEYSYELTLYDLLFQTSGLPDAYEETRNSIKKRVIYEDAYISFDDMIEIAKSLEPHFAPRTKKRAHYADILWVYFYVRRCARV</sequence>
<keyword evidence="2" id="KW-1185">Reference proteome</keyword>
<organism evidence="1 2">
    <name type="scientific">Desulfitobacterium chlororespirans DSM 11544</name>
    <dbReference type="NCBI Taxonomy" id="1121395"/>
    <lineage>
        <taxon>Bacteria</taxon>
        <taxon>Bacillati</taxon>
        <taxon>Bacillota</taxon>
        <taxon>Clostridia</taxon>
        <taxon>Eubacteriales</taxon>
        <taxon>Desulfitobacteriaceae</taxon>
        <taxon>Desulfitobacterium</taxon>
    </lineage>
</organism>
<evidence type="ECO:0000313" key="2">
    <source>
        <dbReference type="Proteomes" id="UP000184010"/>
    </source>
</evidence>
<dbReference type="STRING" id="1121395.SAMN02745215_02103"/>
<proteinExistence type="predicted"/>
<reference evidence="2" key="1">
    <citation type="submission" date="2016-12" db="EMBL/GenBank/DDBJ databases">
        <authorList>
            <person name="Varghese N."/>
            <person name="Submissions S."/>
        </authorList>
    </citation>
    <scope>NUCLEOTIDE SEQUENCE [LARGE SCALE GENOMIC DNA]</scope>
    <source>
        <strain evidence="2">DSM 11544</strain>
    </source>
</reference>
<dbReference type="InterPro" id="IPR012338">
    <property type="entry name" value="Beta-lactam/transpept-like"/>
</dbReference>
<evidence type="ECO:0000313" key="1">
    <source>
        <dbReference type="EMBL" id="SHN70550.1"/>
    </source>
</evidence>
<gene>
    <name evidence="1" type="ORF">SAMN02745215_02103</name>
</gene>
<protein>
    <submittedName>
        <fullName evidence="1">Uncharacterized protein</fullName>
    </submittedName>
</protein>
<accession>A0A1M7TIK6</accession>
<dbReference type="AlphaFoldDB" id="A0A1M7TIK6"/>
<dbReference type="SUPFAM" id="SSF56601">
    <property type="entry name" value="beta-lactamase/transpeptidase-like"/>
    <property type="match status" value="1"/>
</dbReference>
<dbReference type="EMBL" id="FRDN01000006">
    <property type="protein sequence ID" value="SHN70550.1"/>
    <property type="molecule type" value="Genomic_DNA"/>
</dbReference>